<protein>
    <submittedName>
        <fullName evidence="1">Uncharacterized protein</fullName>
    </submittedName>
</protein>
<proteinExistence type="predicted"/>
<reference evidence="1" key="1">
    <citation type="submission" date="2020-06" db="EMBL/GenBank/DDBJ databases">
        <title>Whole Genome Sequence of Bradyrhizobium sp. Strain 66S1MB.</title>
        <authorList>
            <person name="Bromfield E."/>
            <person name="Cloutier S."/>
        </authorList>
    </citation>
    <scope>NUCLEOTIDE SEQUENCE</scope>
    <source>
        <strain evidence="1">66S1MB</strain>
    </source>
</reference>
<sequence>MSAKTLQERITEAHERCSRHLADANEAEERGDMDKAQKLYEKSGYWRDRYNKLVGDGA</sequence>
<dbReference type="RefSeq" id="WP_176531432.1">
    <property type="nucleotide sequence ID" value="NZ_CP088022.1"/>
</dbReference>
<accession>A0A974AEP9</accession>
<evidence type="ECO:0000313" key="1">
    <source>
        <dbReference type="EMBL" id="NVL07815.1"/>
    </source>
</evidence>
<comment type="caution">
    <text evidence="1">The sequence shown here is derived from an EMBL/GenBank/DDBJ whole genome shotgun (WGS) entry which is preliminary data.</text>
</comment>
<gene>
    <name evidence="1" type="ORF">HU230_19110</name>
</gene>
<organism evidence="1">
    <name type="scientific">Bradyrhizobium quebecense</name>
    <dbReference type="NCBI Taxonomy" id="2748629"/>
    <lineage>
        <taxon>Bacteria</taxon>
        <taxon>Pseudomonadati</taxon>
        <taxon>Pseudomonadota</taxon>
        <taxon>Alphaproteobacteria</taxon>
        <taxon>Hyphomicrobiales</taxon>
        <taxon>Nitrobacteraceae</taxon>
        <taxon>Bradyrhizobium</taxon>
    </lineage>
</organism>
<dbReference type="EMBL" id="JABWSX010000001">
    <property type="protein sequence ID" value="NVL07815.1"/>
    <property type="molecule type" value="Genomic_DNA"/>
</dbReference>
<dbReference type="AlphaFoldDB" id="A0A974AEP9"/>
<name>A0A974AEP9_9BRAD</name>